<reference evidence="1 2" key="1">
    <citation type="journal article" date="2022" name="Genome Biol. Evol.">
        <title>The Spruce Budworm Genome: Reconstructing the Evolutionary History of Antifreeze Proteins.</title>
        <authorList>
            <person name="Beliveau C."/>
            <person name="Gagne P."/>
            <person name="Picq S."/>
            <person name="Vernygora O."/>
            <person name="Keeling C.I."/>
            <person name="Pinkney K."/>
            <person name="Doucet D."/>
            <person name="Wen F."/>
            <person name="Johnston J.S."/>
            <person name="Maaroufi H."/>
            <person name="Boyle B."/>
            <person name="Laroche J."/>
            <person name="Dewar K."/>
            <person name="Juretic N."/>
            <person name="Blackburn G."/>
            <person name="Nisole A."/>
            <person name="Brunet B."/>
            <person name="Brandao M."/>
            <person name="Lumley L."/>
            <person name="Duan J."/>
            <person name="Quan G."/>
            <person name="Lucarotti C.J."/>
            <person name="Roe A.D."/>
            <person name="Sperling F.A.H."/>
            <person name="Levesque R.C."/>
            <person name="Cusson M."/>
        </authorList>
    </citation>
    <scope>NUCLEOTIDE SEQUENCE [LARGE SCALE GENOMIC DNA]</scope>
    <source>
        <strain evidence="1">Glfc:IPQL:Cfum</strain>
    </source>
</reference>
<evidence type="ECO:0000313" key="2">
    <source>
        <dbReference type="Proteomes" id="UP001064048"/>
    </source>
</evidence>
<proteinExistence type="predicted"/>
<dbReference type="Proteomes" id="UP001064048">
    <property type="component" value="Chromosome 19"/>
</dbReference>
<evidence type="ECO:0000313" key="1">
    <source>
        <dbReference type="EMBL" id="KAI8425689.1"/>
    </source>
</evidence>
<keyword evidence="2" id="KW-1185">Reference proteome</keyword>
<name>A0ACC0JNK6_CHOFU</name>
<accession>A0ACC0JNK6</accession>
<gene>
    <name evidence="1" type="ORF">MSG28_011495</name>
</gene>
<sequence length="208" mass="21716">MAAQEGHEDCVEMLIERGADVNVPATNAAGANRGARTRDGYTPLHAAAHHGHHAAARALLDAGADVTARAAHGPCCYDYPCKADCFNHGGATRPSGRYARTFEAYIPRSPGMSVILRNSECFHPCPRYGWVKGEASIYYKRPHHAATTTHAGLIALTTAPALAPADATLAPSGTQESAAPSCLLAKPSAVPTPHTTPVAIILATGTFN</sequence>
<protein>
    <submittedName>
        <fullName evidence="1">Uncharacterized protein</fullName>
    </submittedName>
</protein>
<comment type="caution">
    <text evidence="1">The sequence shown here is derived from an EMBL/GenBank/DDBJ whole genome shotgun (WGS) entry which is preliminary data.</text>
</comment>
<dbReference type="EMBL" id="CM046119">
    <property type="protein sequence ID" value="KAI8425689.1"/>
    <property type="molecule type" value="Genomic_DNA"/>
</dbReference>
<organism evidence="1 2">
    <name type="scientific">Choristoneura fumiferana</name>
    <name type="common">Spruce budworm moth</name>
    <name type="synonym">Archips fumiferana</name>
    <dbReference type="NCBI Taxonomy" id="7141"/>
    <lineage>
        <taxon>Eukaryota</taxon>
        <taxon>Metazoa</taxon>
        <taxon>Ecdysozoa</taxon>
        <taxon>Arthropoda</taxon>
        <taxon>Hexapoda</taxon>
        <taxon>Insecta</taxon>
        <taxon>Pterygota</taxon>
        <taxon>Neoptera</taxon>
        <taxon>Endopterygota</taxon>
        <taxon>Lepidoptera</taxon>
        <taxon>Glossata</taxon>
        <taxon>Ditrysia</taxon>
        <taxon>Tortricoidea</taxon>
        <taxon>Tortricidae</taxon>
        <taxon>Tortricinae</taxon>
        <taxon>Choristoneura</taxon>
    </lineage>
</organism>